<dbReference type="PANTHER" id="PTHR40074">
    <property type="entry name" value="O-ACETYLTRANSFERASE WECH"/>
    <property type="match status" value="1"/>
</dbReference>
<evidence type="ECO:0000259" key="8">
    <source>
        <dbReference type="Pfam" id="PF01757"/>
    </source>
</evidence>
<name>A0A9D9NF36_9BACT</name>
<evidence type="ECO:0000256" key="2">
    <source>
        <dbReference type="ARBA" id="ARBA00007400"/>
    </source>
</evidence>
<evidence type="ECO:0000313" key="9">
    <source>
        <dbReference type="EMBL" id="MBO8470930.1"/>
    </source>
</evidence>
<organism evidence="9 10">
    <name type="scientific">Candidatus Cryptobacteroides faecavium</name>
    <dbReference type="NCBI Taxonomy" id="2840762"/>
    <lineage>
        <taxon>Bacteria</taxon>
        <taxon>Pseudomonadati</taxon>
        <taxon>Bacteroidota</taxon>
        <taxon>Bacteroidia</taxon>
        <taxon>Bacteroidales</taxon>
        <taxon>Candidatus Cryptobacteroides</taxon>
    </lineage>
</organism>
<dbReference type="GO" id="GO:0016413">
    <property type="term" value="F:O-acetyltransferase activity"/>
    <property type="evidence" value="ECO:0007669"/>
    <property type="project" value="TreeGrafter"/>
</dbReference>
<dbReference type="GO" id="GO:0009246">
    <property type="term" value="P:enterobacterial common antigen biosynthetic process"/>
    <property type="evidence" value="ECO:0007669"/>
    <property type="project" value="TreeGrafter"/>
</dbReference>
<dbReference type="EMBL" id="JADIMB010000058">
    <property type="protein sequence ID" value="MBO8470930.1"/>
    <property type="molecule type" value="Genomic_DNA"/>
</dbReference>
<keyword evidence="9" id="KW-0012">Acyltransferase</keyword>
<feature type="transmembrane region" description="Helical" evidence="7">
    <location>
        <begin position="321"/>
        <end position="341"/>
    </location>
</feature>
<feature type="transmembrane region" description="Helical" evidence="7">
    <location>
        <begin position="281"/>
        <end position="300"/>
    </location>
</feature>
<feature type="transmembrane region" description="Helical" evidence="7">
    <location>
        <begin position="87"/>
        <end position="105"/>
    </location>
</feature>
<keyword evidence="4 7" id="KW-0812">Transmembrane</keyword>
<evidence type="ECO:0000256" key="3">
    <source>
        <dbReference type="ARBA" id="ARBA00022475"/>
    </source>
</evidence>
<evidence type="ECO:0000256" key="1">
    <source>
        <dbReference type="ARBA" id="ARBA00004651"/>
    </source>
</evidence>
<feature type="transmembrane region" description="Helical" evidence="7">
    <location>
        <begin position="56"/>
        <end position="75"/>
    </location>
</feature>
<feature type="domain" description="Acyltransferase 3" evidence="8">
    <location>
        <begin position="12"/>
        <end position="367"/>
    </location>
</feature>
<comment type="similarity">
    <text evidence="2">Belongs to the acyltransferase 3 family.</text>
</comment>
<evidence type="ECO:0000256" key="5">
    <source>
        <dbReference type="ARBA" id="ARBA00022989"/>
    </source>
</evidence>
<keyword evidence="3" id="KW-1003">Cell membrane</keyword>
<gene>
    <name evidence="9" type="ORF">IAB82_03935</name>
</gene>
<evidence type="ECO:0000256" key="6">
    <source>
        <dbReference type="ARBA" id="ARBA00023136"/>
    </source>
</evidence>
<dbReference type="AlphaFoldDB" id="A0A9D9NF36"/>
<feature type="transmembrane region" description="Helical" evidence="7">
    <location>
        <begin position="156"/>
        <end position="175"/>
    </location>
</feature>
<feature type="transmembrane region" description="Helical" evidence="7">
    <location>
        <begin position="16"/>
        <end position="36"/>
    </location>
</feature>
<keyword evidence="9" id="KW-0808">Transferase</keyword>
<accession>A0A9D9NF36</accession>
<feature type="transmembrane region" description="Helical" evidence="7">
    <location>
        <begin position="187"/>
        <end position="206"/>
    </location>
</feature>
<evidence type="ECO:0000256" key="7">
    <source>
        <dbReference type="SAM" id="Phobius"/>
    </source>
</evidence>
<protein>
    <submittedName>
        <fullName evidence="9">Acyltransferase</fullName>
    </submittedName>
</protein>
<evidence type="ECO:0000256" key="4">
    <source>
        <dbReference type="ARBA" id="ARBA00022692"/>
    </source>
</evidence>
<dbReference type="PANTHER" id="PTHR40074:SF2">
    <property type="entry name" value="O-ACETYLTRANSFERASE WECH"/>
    <property type="match status" value="1"/>
</dbReference>
<evidence type="ECO:0000313" key="10">
    <source>
        <dbReference type="Proteomes" id="UP000823603"/>
    </source>
</evidence>
<comment type="subcellular location">
    <subcellularLocation>
        <location evidence="1">Cell membrane</location>
        <topology evidence="1">Multi-pass membrane protein</topology>
    </subcellularLocation>
</comment>
<dbReference type="Proteomes" id="UP000823603">
    <property type="component" value="Unassembled WGS sequence"/>
</dbReference>
<feature type="transmembrane region" description="Helical" evidence="7">
    <location>
        <begin position="247"/>
        <end position="269"/>
    </location>
</feature>
<dbReference type="Pfam" id="PF01757">
    <property type="entry name" value="Acyl_transf_3"/>
    <property type="match status" value="1"/>
</dbReference>
<comment type="caution">
    <text evidence="9">The sequence shown here is derived from an EMBL/GenBank/DDBJ whole genome shotgun (WGS) entry which is preliminary data.</text>
</comment>
<sequence>MTNTLSANNRLPWLDVIRMLAMIMVIGVHCIDPFYISPTLGQIPEYRHWAAVYGSLLRPSVPLFVMMTGLLLLPVREMKPGAFYRKRIFRVLWPFLIWSVLYNMFPWFTGVLGLPKEIIGTFFCYVQGNESQSLMDSLKDVAMIPFNFSFKENHMWYIYLLIGLYLYMPFFSAWIEKADRKTERIFLAIWAVSLFLPYASEYISRFLYGEATWNQFGLFYYFAGFSGYLLLGHYLKGGNSWSIGKTLLVSVLLFAAGYAVTYTGFSAAAADPASTEPEMELFFTFCSPNVAMMTAAVFILMQKIRISNGKICSILANLTKCGFGIYMVHYFLVGPAFILIGKAGLPIPLQVPVMAAAIFLVSWGFTWLMYRIFGEKARYVMG</sequence>
<proteinExistence type="inferred from homology"/>
<dbReference type="InterPro" id="IPR002656">
    <property type="entry name" value="Acyl_transf_3_dom"/>
</dbReference>
<feature type="transmembrane region" description="Helical" evidence="7">
    <location>
        <begin position="353"/>
        <end position="373"/>
    </location>
</feature>
<keyword evidence="5 7" id="KW-1133">Transmembrane helix</keyword>
<dbReference type="GO" id="GO:0005886">
    <property type="term" value="C:plasma membrane"/>
    <property type="evidence" value="ECO:0007669"/>
    <property type="project" value="UniProtKB-SubCell"/>
</dbReference>
<reference evidence="9" key="2">
    <citation type="journal article" date="2021" name="PeerJ">
        <title>Extensive microbial diversity within the chicken gut microbiome revealed by metagenomics and culture.</title>
        <authorList>
            <person name="Gilroy R."/>
            <person name="Ravi A."/>
            <person name="Getino M."/>
            <person name="Pursley I."/>
            <person name="Horton D.L."/>
            <person name="Alikhan N.F."/>
            <person name="Baker D."/>
            <person name="Gharbi K."/>
            <person name="Hall N."/>
            <person name="Watson M."/>
            <person name="Adriaenssens E.M."/>
            <person name="Foster-Nyarko E."/>
            <person name="Jarju S."/>
            <person name="Secka A."/>
            <person name="Antonio M."/>
            <person name="Oren A."/>
            <person name="Chaudhuri R.R."/>
            <person name="La Ragione R."/>
            <person name="Hildebrand F."/>
            <person name="Pallen M.J."/>
        </authorList>
    </citation>
    <scope>NUCLEOTIDE SEQUENCE</scope>
    <source>
        <strain evidence="9">B2-22910</strain>
    </source>
</reference>
<keyword evidence="6 7" id="KW-0472">Membrane</keyword>
<feature type="transmembrane region" description="Helical" evidence="7">
    <location>
        <begin position="218"/>
        <end position="235"/>
    </location>
</feature>
<reference evidence="9" key="1">
    <citation type="submission" date="2020-10" db="EMBL/GenBank/DDBJ databases">
        <authorList>
            <person name="Gilroy R."/>
        </authorList>
    </citation>
    <scope>NUCLEOTIDE SEQUENCE</scope>
    <source>
        <strain evidence="9">B2-22910</strain>
    </source>
</reference>